<dbReference type="InterPro" id="IPR011162">
    <property type="entry name" value="MHC_I/II-like_Ag-recog"/>
</dbReference>
<accession>A0A8C0DKD2</accession>
<dbReference type="SUPFAM" id="SSF54452">
    <property type="entry name" value="MHC antigen-recognition domain"/>
    <property type="match status" value="1"/>
</dbReference>
<dbReference type="InterPro" id="IPR003597">
    <property type="entry name" value="Ig_C1-set"/>
</dbReference>
<dbReference type="Pfam" id="PF00129">
    <property type="entry name" value="MHC_I"/>
    <property type="match status" value="1"/>
</dbReference>
<dbReference type="PANTHER" id="PTHR16675">
    <property type="entry name" value="MHC CLASS I-RELATED"/>
    <property type="match status" value="1"/>
</dbReference>
<protein>
    <recommendedName>
        <fullName evidence="2">Immunoglobulin C1-set domain-containing protein</fullName>
    </recommendedName>
</protein>
<feature type="domain" description="Immunoglobulin C1-set" evidence="2">
    <location>
        <begin position="175"/>
        <end position="229"/>
    </location>
</feature>
<dbReference type="GO" id="GO:0005615">
    <property type="term" value="C:extracellular space"/>
    <property type="evidence" value="ECO:0007669"/>
    <property type="project" value="TreeGrafter"/>
</dbReference>
<dbReference type="Ensembl" id="ENSBMST00010023249.1">
    <property type="protein sequence ID" value="ENSBMSP00010021071.1"/>
    <property type="gene ID" value="ENSBMSG00010015327.1"/>
</dbReference>
<evidence type="ECO:0000256" key="1">
    <source>
        <dbReference type="ARBA" id="ARBA00023180"/>
    </source>
</evidence>
<sequence length="323" mass="35515">PNPGPHHCLLSVSSAVAPSPGPHSLHYNLTVLSRDGSVEPSFFAGGHLDGQAFLHCDRETGRVEPRGLWAEELGAETWDTESKDLTETWKDLRKLLAEILGCTVPQSLARNWAMEMEKFGDTDSFQSKYYWAHQPCPLRLPQREQGLAPGLTGSVLSPPGPPAVNVTRSQDSEGTVNLTCWAFGFFPRNISGVLPDGNGTYRTWVTIRVPQGEEQRVKCHVEHSGNHSAHTAPSGEPGVILEGVVTLGGSEARIRERRADLWLWGAWVICNKALSQERPWCIRVSGGPSWVLLPLLLFLSSGFVCPLLHEEEEEDSISCGEPR</sequence>
<dbReference type="Gene3D" id="3.30.500.10">
    <property type="entry name" value="MHC class I-like antigen recognition-like"/>
    <property type="match status" value="1"/>
</dbReference>
<dbReference type="GO" id="GO:0006955">
    <property type="term" value="P:immune response"/>
    <property type="evidence" value="ECO:0007669"/>
    <property type="project" value="TreeGrafter"/>
</dbReference>
<dbReference type="OMA" id="ANISLTW"/>
<dbReference type="Gene3D" id="2.60.40.10">
    <property type="entry name" value="Immunoglobulins"/>
    <property type="match status" value="2"/>
</dbReference>
<dbReference type="PANTHER" id="PTHR16675:SF154">
    <property type="entry name" value="MHC CLASS I POLYPEPTIDE-RELATED SEQUENCE A-RELATED"/>
    <property type="match status" value="1"/>
</dbReference>
<dbReference type="SUPFAM" id="SSF48726">
    <property type="entry name" value="Immunoglobulin"/>
    <property type="match status" value="1"/>
</dbReference>
<reference evidence="3" key="1">
    <citation type="submission" date="2023-09" db="UniProtKB">
        <authorList>
            <consortium name="Ensembl"/>
        </authorList>
    </citation>
    <scope>IDENTIFICATION</scope>
</reference>
<dbReference type="InterPro" id="IPR011161">
    <property type="entry name" value="MHC_I-like_Ag-recog"/>
</dbReference>
<dbReference type="InterPro" id="IPR037055">
    <property type="entry name" value="MHC_I-like_Ag-recog_sf"/>
</dbReference>
<evidence type="ECO:0000259" key="2">
    <source>
        <dbReference type="SMART" id="SM00407"/>
    </source>
</evidence>
<dbReference type="GO" id="GO:0009897">
    <property type="term" value="C:external side of plasma membrane"/>
    <property type="evidence" value="ECO:0007669"/>
    <property type="project" value="TreeGrafter"/>
</dbReference>
<dbReference type="InterPro" id="IPR050208">
    <property type="entry name" value="MHC_class-I_related"/>
</dbReference>
<dbReference type="SMART" id="SM00407">
    <property type="entry name" value="IGc1"/>
    <property type="match status" value="1"/>
</dbReference>
<evidence type="ECO:0000313" key="3">
    <source>
        <dbReference type="Ensembl" id="ENSBMSP00010021071.1"/>
    </source>
</evidence>
<proteinExistence type="predicted"/>
<name>A0A8C0DKD2_BALMU</name>
<organism evidence="3">
    <name type="scientific">Balaenoptera musculus</name>
    <name type="common">Blue whale</name>
    <dbReference type="NCBI Taxonomy" id="9771"/>
    <lineage>
        <taxon>Eukaryota</taxon>
        <taxon>Metazoa</taxon>
        <taxon>Chordata</taxon>
        <taxon>Craniata</taxon>
        <taxon>Vertebrata</taxon>
        <taxon>Euteleostomi</taxon>
        <taxon>Mammalia</taxon>
        <taxon>Eutheria</taxon>
        <taxon>Laurasiatheria</taxon>
        <taxon>Artiodactyla</taxon>
        <taxon>Whippomorpha</taxon>
        <taxon>Cetacea</taxon>
        <taxon>Mysticeti</taxon>
        <taxon>Balaenopteridae</taxon>
        <taxon>Balaenoptera</taxon>
    </lineage>
</organism>
<dbReference type="InterPro" id="IPR036179">
    <property type="entry name" value="Ig-like_dom_sf"/>
</dbReference>
<dbReference type="AlphaFoldDB" id="A0A8C0DKD2"/>
<dbReference type="GeneTree" id="ENSGT01150000286995"/>
<keyword evidence="1" id="KW-0325">Glycoprotein</keyword>
<dbReference type="InterPro" id="IPR013783">
    <property type="entry name" value="Ig-like_fold"/>
</dbReference>